<organism evidence="1 2">
    <name type="scientific">Labrys miyagiensis</name>
    <dbReference type="NCBI Taxonomy" id="346912"/>
    <lineage>
        <taxon>Bacteria</taxon>
        <taxon>Pseudomonadati</taxon>
        <taxon>Pseudomonadota</taxon>
        <taxon>Alphaproteobacteria</taxon>
        <taxon>Hyphomicrobiales</taxon>
        <taxon>Xanthobacteraceae</taxon>
        <taxon>Labrys</taxon>
    </lineage>
</organism>
<sequence>MADSETSTSLPVVSRRRLISTGLAASTAPFLPRFARAGEETDPAVDAWRAWDEASRASLALCRKQQRLETKLQRMVSPPQIVQIPAGGGKPIRITCARDVERLDRNDPTMAALRTQALSQLEQHRQRWEDADRRLGYSAALAEEAAAFDYEQQLAEALWNMAPSSLSGVAAKLDAVLRSGEPSEDSDEFPWPQLRLILADLRRLTPDHHERFSERAIEPA</sequence>
<dbReference type="InterPro" id="IPR006311">
    <property type="entry name" value="TAT_signal"/>
</dbReference>
<proteinExistence type="predicted"/>
<dbReference type="Proteomes" id="UP001156882">
    <property type="component" value="Unassembled WGS sequence"/>
</dbReference>
<reference evidence="2" key="1">
    <citation type="journal article" date="2019" name="Int. J. Syst. Evol. Microbiol.">
        <title>The Global Catalogue of Microorganisms (GCM) 10K type strain sequencing project: providing services to taxonomists for standard genome sequencing and annotation.</title>
        <authorList>
            <consortium name="The Broad Institute Genomics Platform"/>
            <consortium name="The Broad Institute Genome Sequencing Center for Infectious Disease"/>
            <person name="Wu L."/>
            <person name="Ma J."/>
        </authorList>
    </citation>
    <scope>NUCLEOTIDE SEQUENCE [LARGE SCALE GENOMIC DNA]</scope>
    <source>
        <strain evidence="2">NBRC 101365</strain>
    </source>
</reference>
<keyword evidence="2" id="KW-1185">Reference proteome</keyword>
<evidence type="ECO:0000313" key="2">
    <source>
        <dbReference type="Proteomes" id="UP001156882"/>
    </source>
</evidence>
<comment type="caution">
    <text evidence="1">The sequence shown here is derived from an EMBL/GenBank/DDBJ whole genome shotgun (WGS) entry which is preliminary data.</text>
</comment>
<gene>
    <name evidence="1" type="ORF">GCM10007874_37240</name>
</gene>
<dbReference type="EMBL" id="BSPC01000032">
    <property type="protein sequence ID" value="GLS20707.1"/>
    <property type="molecule type" value="Genomic_DNA"/>
</dbReference>
<accession>A0ABQ6CM38</accession>
<name>A0ABQ6CM38_9HYPH</name>
<dbReference type="PROSITE" id="PS51318">
    <property type="entry name" value="TAT"/>
    <property type="match status" value="1"/>
</dbReference>
<protein>
    <submittedName>
        <fullName evidence="1">Uncharacterized protein</fullName>
    </submittedName>
</protein>
<dbReference type="RefSeq" id="WP_284313787.1">
    <property type="nucleotide sequence ID" value="NZ_BSPC01000032.1"/>
</dbReference>
<evidence type="ECO:0000313" key="1">
    <source>
        <dbReference type="EMBL" id="GLS20707.1"/>
    </source>
</evidence>